<feature type="binding site" evidence="7">
    <location>
        <position position="91"/>
    </location>
    <ligand>
        <name>substrate</name>
    </ligand>
</feature>
<feature type="binding site" evidence="7">
    <location>
        <position position="171"/>
    </location>
    <ligand>
        <name>beta-D-fructose 1,6-bisphosphate</name>
        <dbReference type="ChEBI" id="CHEBI:32966"/>
        <note>allosteric activator</note>
    </ligand>
</feature>
<dbReference type="PANTHER" id="PTHR43128:SF16">
    <property type="entry name" value="L-LACTATE DEHYDROGENASE"/>
    <property type="match status" value="1"/>
</dbReference>
<dbReference type="UniPathway" id="UPA00554">
    <property type="reaction ID" value="UER00611"/>
</dbReference>
<dbReference type="PRINTS" id="PR00086">
    <property type="entry name" value="LLDHDRGNASE"/>
</dbReference>
<dbReference type="InterPro" id="IPR022383">
    <property type="entry name" value="Lactate/malate_DH_C"/>
</dbReference>
<comment type="subunit">
    <text evidence="7">Homotetramer.</text>
</comment>
<dbReference type="Gene3D" id="3.40.50.720">
    <property type="entry name" value="NAD(P)-binding Rossmann-like Domain"/>
    <property type="match status" value="1"/>
</dbReference>
<organism evidence="12">
    <name type="scientific">uncultured Anaerotruncus sp</name>
    <dbReference type="NCBI Taxonomy" id="905011"/>
    <lineage>
        <taxon>Bacteria</taxon>
        <taxon>Bacillati</taxon>
        <taxon>Bacillota</taxon>
        <taxon>Clostridia</taxon>
        <taxon>Eubacteriales</taxon>
        <taxon>Oscillospiraceae</taxon>
        <taxon>Anaerotruncus</taxon>
        <taxon>environmental samples</taxon>
    </lineage>
</organism>
<dbReference type="SUPFAM" id="SSF56327">
    <property type="entry name" value="LDH C-terminal domain-like"/>
    <property type="match status" value="1"/>
</dbReference>
<evidence type="ECO:0000256" key="4">
    <source>
        <dbReference type="ARBA" id="ARBA00023002"/>
    </source>
</evidence>
<keyword evidence="5 7" id="KW-0520">NAD</keyword>
<dbReference type="NCBIfam" id="TIGR01771">
    <property type="entry name" value="L-LDH-NAD"/>
    <property type="match status" value="1"/>
</dbReference>
<feature type="active site" description="Proton acceptor" evidence="7 8">
    <location>
        <position position="178"/>
    </location>
</feature>
<feature type="binding site" evidence="7">
    <location>
        <position position="85"/>
    </location>
    <ligand>
        <name>substrate</name>
    </ligand>
</feature>
<dbReference type="Gene3D" id="3.90.110.10">
    <property type="entry name" value="Lactate dehydrogenase/glycoside hydrolase, family 4, C-terminal"/>
    <property type="match status" value="1"/>
</dbReference>
<dbReference type="InterPro" id="IPR036291">
    <property type="entry name" value="NAD(P)-bd_dom_sf"/>
</dbReference>
<feature type="binding site" evidence="7">
    <location>
        <position position="42"/>
    </location>
    <ligand>
        <name>NAD(+)</name>
        <dbReference type="ChEBI" id="CHEBI:57540"/>
    </ligand>
</feature>
<dbReference type="InterPro" id="IPR015955">
    <property type="entry name" value="Lactate_DH/Glyco_Ohase_4_C"/>
</dbReference>
<accession>A0A1C6IQF0</accession>
<evidence type="ECO:0000313" key="12">
    <source>
        <dbReference type="EMBL" id="SCJ72104.1"/>
    </source>
</evidence>
<dbReference type="PROSITE" id="PS00064">
    <property type="entry name" value="L_LDH"/>
    <property type="match status" value="1"/>
</dbReference>
<feature type="binding site" evidence="7">
    <location>
        <position position="233"/>
    </location>
    <ligand>
        <name>substrate</name>
    </ligand>
</feature>
<evidence type="ECO:0000259" key="11">
    <source>
        <dbReference type="Pfam" id="PF02866"/>
    </source>
</evidence>
<dbReference type="EC" id="1.1.1.27" evidence="3 7"/>
<feature type="binding site" evidence="7">
    <location>
        <position position="104"/>
    </location>
    <ligand>
        <name>NAD(+)</name>
        <dbReference type="ChEBI" id="CHEBI:57540"/>
    </ligand>
</feature>
<evidence type="ECO:0000259" key="10">
    <source>
        <dbReference type="Pfam" id="PF00056"/>
    </source>
</evidence>
<dbReference type="Pfam" id="PF02866">
    <property type="entry name" value="Ldh_1_C"/>
    <property type="match status" value="1"/>
</dbReference>
<feature type="binding site" evidence="9">
    <location>
        <begin position="12"/>
        <end position="17"/>
    </location>
    <ligand>
        <name>NAD(+)</name>
        <dbReference type="ChEBI" id="CHEBI:57540"/>
    </ligand>
</feature>
<evidence type="ECO:0000256" key="2">
    <source>
        <dbReference type="ARBA" id="ARBA00006054"/>
    </source>
</evidence>
<keyword evidence="4 7" id="KW-0560">Oxidoreductase</keyword>
<dbReference type="CDD" id="cd05291">
    <property type="entry name" value="HicDH_like"/>
    <property type="match status" value="1"/>
</dbReference>
<feature type="modified residue" description="Phosphotyrosine" evidence="7">
    <location>
        <position position="224"/>
    </location>
</feature>
<gene>
    <name evidence="12" type="primary">ldh_2</name>
    <name evidence="7" type="synonym">ldh</name>
    <name evidence="12" type="ORF">SAMEA3545359_01616</name>
</gene>
<feature type="binding site" evidence="7">
    <location>
        <position position="16"/>
    </location>
    <ligand>
        <name>NAD(+)</name>
        <dbReference type="ChEBI" id="CHEBI:57540"/>
    </ligand>
</feature>
<name>A0A1C6IQF0_9FIRM</name>
<feature type="binding site" evidence="7 9">
    <location>
        <position position="37"/>
    </location>
    <ligand>
        <name>NAD(+)</name>
        <dbReference type="ChEBI" id="CHEBI:57540"/>
    </ligand>
</feature>
<feature type="domain" description="Lactate/malate dehydrogenase C-terminal" evidence="11">
    <location>
        <begin position="148"/>
        <end position="314"/>
    </location>
</feature>
<evidence type="ECO:0000256" key="8">
    <source>
        <dbReference type="PIRSR" id="PIRSR000102-1"/>
    </source>
</evidence>
<dbReference type="HAMAP" id="MF_00488">
    <property type="entry name" value="Lactate_dehydrog"/>
    <property type="match status" value="1"/>
</dbReference>
<evidence type="ECO:0000256" key="9">
    <source>
        <dbReference type="PIRSR" id="PIRSR000102-3"/>
    </source>
</evidence>
<comment type="catalytic activity">
    <reaction evidence="6 7">
        <text>(S)-lactate + NAD(+) = pyruvate + NADH + H(+)</text>
        <dbReference type="Rhea" id="RHEA:23444"/>
        <dbReference type="ChEBI" id="CHEBI:15361"/>
        <dbReference type="ChEBI" id="CHEBI:15378"/>
        <dbReference type="ChEBI" id="CHEBI:16651"/>
        <dbReference type="ChEBI" id="CHEBI:57540"/>
        <dbReference type="ChEBI" id="CHEBI:57945"/>
        <dbReference type="EC" id="1.1.1.27"/>
    </reaction>
</comment>
<dbReference type="InterPro" id="IPR001236">
    <property type="entry name" value="Lactate/malate_DH_N"/>
</dbReference>
<evidence type="ECO:0000256" key="6">
    <source>
        <dbReference type="ARBA" id="ARBA00049258"/>
    </source>
</evidence>
<dbReference type="AlphaFoldDB" id="A0A1C6IQF0"/>
<feature type="binding site" evidence="7">
    <location>
        <begin position="121"/>
        <end position="123"/>
    </location>
    <ligand>
        <name>NAD(+)</name>
        <dbReference type="ChEBI" id="CHEBI:57540"/>
    </ligand>
</feature>
<proteinExistence type="inferred from homology"/>
<dbReference type="EMBL" id="FMHG01000001">
    <property type="protein sequence ID" value="SCJ72104.1"/>
    <property type="molecule type" value="Genomic_DNA"/>
</dbReference>
<sequence>MRNDIRKVALVGTGMVGMSYAYALLNQAVCDELVLIDLDKKRAMGEAMDLNHGLAFSGSNMKIYAGEYRDCADADIVAICAGVAQKPGETRLDLLQRNTEVFRSVVDPVIESGFGGIFLVATNPVDIMTRITHKLSGFPAGRVLGTGTALDTARLRYLLGDYFEADARNVHAYVMGEHGDTEFVPYSQAMLATKPILDICSESSGRYKLSDLDDITEEVRTAAYKIIDAKRATYYGIGMAMTRITKAIFGNENSVLTVSARLNGQYGASDVFVGVPCFINRGGVKKVLTLNLLPEELEKLQASCQTLQQSYDQIKVTHF</sequence>
<feature type="binding site" evidence="7">
    <location>
        <position position="156"/>
    </location>
    <ligand>
        <name>beta-D-fructose 1,6-bisphosphate</name>
        <dbReference type="ChEBI" id="CHEBI:32966"/>
        <note>allosteric activator</note>
    </ligand>
</feature>
<evidence type="ECO:0000256" key="1">
    <source>
        <dbReference type="ARBA" id="ARBA00004843"/>
    </source>
</evidence>
<comment type="activity regulation">
    <text evidence="7">Allosterically activated by fructose 1,6-bisphosphate (FBP).</text>
</comment>
<dbReference type="Pfam" id="PF00056">
    <property type="entry name" value="Ldh_1_N"/>
    <property type="match status" value="1"/>
</dbReference>
<dbReference type="GO" id="GO:0006089">
    <property type="term" value="P:lactate metabolic process"/>
    <property type="evidence" value="ECO:0007669"/>
    <property type="project" value="TreeGrafter"/>
</dbReference>
<dbReference type="InterPro" id="IPR018177">
    <property type="entry name" value="L-lactate_DH_AS"/>
</dbReference>
<keyword evidence="7" id="KW-0597">Phosphoprotein</keyword>
<feature type="binding site" evidence="9">
    <location>
        <position position="98"/>
    </location>
    <ligand>
        <name>NAD(+)</name>
        <dbReference type="ChEBI" id="CHEBI:57540"/>
    </ligand>
</feature>
<comment type="similarity">
    <text evidence="2 7">Belongs to the LDH/MDH superfamily. LDH family.</text>
</comment>
<dbReference type="SUPFAM" id="SSF51735">
    <property type="entry name" value="NAD(P)-binding Rossmann-fold domains"/>
    <property type="match status" value="1"/>
</dbReference>
<evidence type="ECO:0000256" key="5">
    <source>
        <dbReference type="ARBA" id="ARBA00023027"/>
    </source>
</evidence>
<feature type="domain" description="Lactate/malate dehydrogenase N-terminal" evidence="10">
    <location>
        <begin position="7"/>
        <end position="145"/>
    </location>
</feature>
<dbReference type="FunFam" id="3.40.50.720:FF:000018">
    <property type="entry name" value="Malate dehydrogenase"/>
    <property type="match status" value="1"/>
</dbReference>
<evidence type="ECO:0000256" key="3">
    <source>
        <dbReference type="ARBA" id="ARBA00012967"/>
    </source>
</evidence>
<dbReference type="NCBIfam" id="NF000824">
    <property type="entry name" value="PRK00066.1"/>
    <property type="match status" value="1"/>
</dbReference>
<dbReference type="InterPro" id="IPR001557">
    <property type="entry name" value="L-lactate/malate_DH"/>
</dbReference>
<reference evidence="12" key="1">
    <citation type="submission" date="2015-09" db="EMBL/GenBank/DDBJ databases">
        <authorList>
            <consortium name="Pathogen Informatics"/>
        </authorList>
    </citation>
    <scope>NUCLEOTIDE SEQUENCE</scope>
    <source>
        <strain evidence="12">2789STDY5834896</strain>
    </source>
</reference>
<dbReference type="GO" id="GO:0006096">
    <property type="term" value="P:glycolytic process"/>
    <property type="evidence" value="ECO:0007669"/>
    <property type="project" value="UniProtKB-UniRule"/>
</dbReference>
<feature type="binding site" evidence="7">
    <location>
        <position position="146"/>
    </location>
    <ligand>
        <name>NAD(+)</name>
        <dbReference type="ChEBI" id="CHEBI:57540"/>
    </ligand>
</feature>
<comment type="subcellular location">
    <subcellularLocation>
        <location evidence="7">Cytoplasm</location>
    </subcellularLocation>
</comment>
<keyword evidence="7" id="KW-0021">Allosteric enzyme</keyword>
<feature type="binding site" evidence="7">
    <location>
        <begin position="82"/>
        <end position="83"/>
    </location>
    <ligand>
        <name>NAD(+)</name>
        <dbReference type="ChEBI" id="CHEBI:57540"/>
    </ligand>
</feature>
<comment type="pathway">
    <text evidence="1 7">Fermentation; pyruvate fermentation to lactate; (S)-lactate from pyruvate: step 1/1.</text>
</comment>
<comment type="function">
    <text evidence="7">Catalyzes the conversion of lactate to pyruvate.</text>
</comment>
<protein>
    <recommendedName>
        <fullName evidence="3 7">L-lactate dehydrogenase</fullName>
        <shortName evidence="7">L-LDH</shortName>
        <ecNumber evidence="3 7">1.1.1.27</ecNumber>
    </recommendedName>
</protein>
<dbReference type="PANTHER" id="PTHR43128">
    <property type="entry name" value="L-2-HYDROXYCARBOXYLATE DEHYDROGENASE (NAD(P)(+))"/>
    <property type="match status" value="1"/>
</dbReference>
<feature type="binding site" evidence="7">
    <location>
        <begin position="123"/>
        <end position="126"/>
    </location>
    <ligand>
        <name>substrate</name>
    </ligand>
</feature>
<feature type="binding site" evidence="7">
    <location>
        <begin position="151"/>
        <end position="154"/>
    </location>
    <ligand>
        <name>substrate</name>
    </ligand>
</feature>
<keyword evidence="7" id="KW-0963">Cytoplasm</keyword>
<dbReference type="GO" id="GO:0004459">
    <property type="term" value="F:L-lactate dehydrogenase (NAD+) activity"/>
    <property type="evidence" value="ECO:0007669"/>
    <property type="project" value="UniProtKB-UniRule"/>
</dbReference>
<feature type="binding site" evidence="7">
    <location>
        <position position="68"/>
    </location>
    <ligand>
        <name>NAD(+)</name>
        <dbReference type="ChEBI" id="CHEBI:57540"/>
    </ligand>
</feature>
<dbReference type="InterPro" id="IPR011304">
    <property type="entry name" value="L-lactate_DH"/>
</dbReference>
<dbReference type="GO" id="GO:0005737">
    <property type="term" value="C:cytoplasm"/>
    <property type="evidence" value="ECO:0007669"/>
    <property type="project" value="UniProtKB-SubCell"/>
</dbReference>
<evidence type="ECO:0000256" key="7">
    <source>
        <dbReference type="HAMAP-Rule" id="MF_00488"/>
    </source>
</evidence>
<dbReference type="PIRSF" id="PIRSF000102">
    <property type="entry name" value="Lac_mal_DH"/>
    <property type="match status" value="1"/>
</dbReference>